<proteinExistence type="predicted"/>
<dbReference type="EMBL" id="LAZR01045370">
    <property type="protein sequence ID" value="KKK99027.1"/>
    <property type="molecule type" value="Genomic_DNA"/>
</dbReference>
<organism evidence="1">
    <name type="scientific">marine sediment metagenome</name>
    <dbReference type="NCBI Taxonomy" id="412755"/>
    <lineage>
        <taxon>unclassified sequences</taxon>
        <taxon>metagenomes</taxon>
        <taxon>ecological metagenomes</taxon>
    </lineage>
</organism>
<comment type="caution">
    <text evidence="1">The sequence shown here is derived from an EMBL/GenBank/DDBJ whole genome shotgun (WGS) entry which is preliminary data.</text>
</comment>
<feature type="non-terminal residue" evidence="1">
    <location>
        <position position="1"/>
    </location>
</feature>
<gene>
    <name evidence="1" type="ORF">LCGC14_2636860</name>
</gene>
<name>A0A0F8ZYJ3_9ZZZZ</name>
<reference evidence="1" key="1">
    <citation type="journal article" date="2015" name="Nature">
        <title>Complex archaea that bridge the gap between prokaryotes and eukaryotes.</title>
        <authorList>
            <person name="Spang A."/>
            <person name="Saw J.H."/>
            <person name="Jorgensen S.L."/>
            <person name="Zaremba-Niedzwiedzka K."/>
            <person name="Martijn J."/>
            <person name="Lind A.E."/>
            <person name="van Eijk R."/>
            <person name="Schleper C."/>
            <person name="Guy L."/>
            <person name="Ettema T.J."/>
        </authorList>
    </citation>
    <scope>NUCLEOTIDE SEQUENCE</scope>
</reference>
<accession>A0A0F8ZYJ3</accession>
<protein>
    <submittedName>
        <fullName evidence="1">Uncharacterized protein</fullName>
    </submittedName>
</protein>
<sequence>SLNSQTRFFNLLRKVAWGPTTGWRIRSGRNASTQGVGETGALPTIDSPDLQTVQVQPSFIVTSMGVSALAQFLATLEGGLGDALAVEQESSEVDHLKNINQQILYPATMRVETDNGAASFDVVTGGGAYIGVGDVFHSTANAGANEATGIFTTVTSIAGDVITATPTLSGDPDTNAIIYARSRGGMWSLDDIVNQDGRTVNGVAISNGPLYGSLVFGARTAAGWNAAGNINGNAGVLRHLSTAHLDRVIQNIRINGFEPDLLLGGVEQEVRLGTILQANQHFMGEGKFQVKMGGESTLPGYETGFEIATYKKIPFFTDVDTAPVWQQEANGDAKRGTDVFVLDTRYLEVPVLFTTQYLESRDYIHNNMLGIKALFLTAANLRCYNFRAQGKVTDLSDGLNLT</sequence>
<dbReference type="AlphaFoldDB" id="A0A0F8ZYJ3"/>
<evidence type="ECO:0000313" key="1">
    <source>
        <dbReference type="EMBL" id="KKK99027.1"/>
    </source>
</evidence>